<evidence type="ECO:0000259" key="12">
    <source>
        <dbReference type="PROSITE" id="PS51669"/>
    </source>
</evidence>
<feature type="domain" description="4Fe-4S His(Cys)3-ligated-type" evidence="13">
    <location>
        <begin position="80"/>
        <end position="119"/>
    </location>
</feature>
<evidence type="ECO:0000256" key="7">
    <source>
        <dbReference type="ARBA" id="ARBA00023014"/>
    </source>
</evidence>
<dbReference type="SMART" id="SM00926">
    <property type="entry name" value="Molybdop_Fe4S4"/>
    <property type="match status" value="1"/>
</dbReference>
<evidence type="ECO:0000256" key="9">
    <source>
        <dbReference type="ARBA" id="ARBA00034078"/>
    </source>
</evidence>
<keyword evidence="3" id="KW-0004">4Fe-4S</keyword>
<dbReference type="PROSITE" id="PS51379">
    <property type="entry name" value="4FE4S_FER_2"/>
    <property type="match status" value="2"/>
</dbReference>
<dbReference type="PROSITE" id="PS51839">
    <property type="entry name" value="4FE4S_HC3"/>
    <property type="match status" value="1"/>
</dbReference>
<protein>
    <submittedName>
        <fullName evidence="14">NADH-quinone oxidoreductase subunit G</fullName>
    </submittedName>
</protein>
<evidence type="ECO:0000256" key="6">
    <source>
        <dbReference type="ARBA" id="ARBA00023004"/>
    </source>
</evidence>
<keyword evidence="6" id="KW-0408">Iron</keyword>
<dbReference type="InterPro" id="IPR000283">
    <property type="entry name" value="NADH_UbQ_OxRdtase_75kDa_su_CS"/>
</dbReference>
<keyword evidence="5" id="KW-1278">Translocase</keyword>
<evidence type="ECO:0000256" key="4">
    <source>
        <dbReference type="ARBA" id="ARBA00022723"/>
    </source>
</evidence>
<dbReference type="Pfam" id="PF13510">
    <property type="entry name" value="Fer2_4"/>
    <property type="match status" value="1"/>
</dbReference>
<evidence type="ECO:0000256" key="2">
    <source>
        <dbReference type="ARBA" id="ARBA00005404"/>
    </source>
</evidence>
<dbReference type="InterPro" id="IPR006656">
    <property type="entry name" value="Mopterin_OxRdtase"/>
</dbReference>
<evidence type="ECO:0000256" key="5">
    <source>
        <dbReference type="ARBA" id="ARBA00022967"/>
    </source>
</evidence>
<dbReference type="InterPro" id="IPR001041">
    <property type="entry name" value="2Fe-2S_ferredoxin-type"/>
</dbReference>
<gene>
    <name evidence="14" type="ORF">SAMN06265339_1479</name>
</gene>
<dbReference type="PROSITE" id="PS51085">
    <property type="entry name" value="2FE2S_FER_2"/>
    <property type="match status" value="1"/>
</dbReference>
<comment type="similarity">
    <text evidence="2">Belongs to the complex I 75 kDa subunit family.</text>
</comment>
<dbReference type="PROSITE" id="PS00643">
    <property type="entry name" value="COMPLEX1_75K_3"/>
    <property type="match status" value="1"/>
</dbReference>
<keyword evidence="7" id="KW-0411">Iron-sulfur</keyword>
<comment type="caution">
    <text evidence="14">The sequence shown here is derived from an EMBL/GenBank/DDBJ whole genome shotgun (WGS) entry which is preliminary data.</text>
</comment>
<dbReference type="PROSITE" id="PS00641">
    <property type="entry name" value="COMPLEX1_75K_1"/>
    <property type="match status" value="1"/>
</dbReference>
<dbReference type="Gene3D" id="3.10.20.740">
    <property type="match status" value="1"/>
</dbReference>
<dbReference type="Pfam" id="PF10588">
    <property type="entry name" value="NADH-G_4Fe-4S_3"/>
    <property type="match status" value="1"/>
</dbReference>
<dbReference type="SUPFAM" id="SSF54862">
    <property type="entry name" value="4Fe-4S ferredoxins"/>
    <property type="match status" value="1"/>
</dbReference>
<proteinExistence type="inferred from homology"/>
<name>A0ABY1NT98_9BACT</name>
<dbReference type="RefSeq" id="WP_283400926.1">
    <property type="nucleotide sequence ID" value="NZ_FXUB01000005.1"/>
</dbReference>
<evidence type="ECO:0000313" key="15">
    <source>
        <dbReference type="Proteomes" id="UP001157911"/>
    </source>
</evidence>
<dbReference type="InterPro" id="IPR050123">
    <property type="entry name" value="Prok_molybdopt-oxidoreductase"/>
</dbReference>
<evidence type="ECO:0000313" key="14">
    <source>
        <dbReference type="EMBL" id="SMP16462.1"/>
    </source>
</evidence>
<dbReference type="InterPro" id="IPR054351">
    <property type="entry name" value="NADH_UbQ_OxRdtase_ferredoxin"/>
</dbReference>
<comment type="cofactor">
    <cofactor evidence="9">
        <name>[2Fe-2S] cluster</name>
        <dbReference type="ChEBI" id="CHEBI:190135"/>
    </cofactor>
</comment>
<comment type="cofactor">
    <cofactor evidence="1">
        <name>[4Fe-4S] cluster</name>
        <dbReference type="ChEBI" id="CHEBI:49883"/>
    </cofactor>
</comment>
<dbReference type="Pfam" id="PF00384">
    <property type="entry name" value="Molybdopterin"/>
    <property type="match status" value="1"/>
</dbReference>
<keyword evidence="8" id="KW-0520">NAD</keyword>
<feature type="domain" description="2Fe-2S ferredoxin-type" evidence="10">
    <location>
        <begin position="2"/>
        <end position="80"/>
    </location>
</feature>
<dbReference type="Pfam" id="PF04879">
    <property type="entry name" value="Molybdop_Fe4S4"/>
    <property type="match status" value="1"/>
</dbReference>
<dbReference type="SMART" id="SM00929">
    <property type="entry name" value="NADH-G_4Fe-4S_3"/>
    <property type="match status" value="1"/>
</dbReference>
<dbReference type="PROSITE" id="PS00198">
    <property type="entry name" value="4FE4S_FER_1"/>
    <property type="match status" value="1"/>
</dbReference>
<sequence length="661" mass="74455">MESFRIVIDGKECEAFPGETVLKVAERNGIVIPVFCYHKELRPEGACRVCLVEVEGAPRLVTACTLKAMPNMVVRTNTPKVKKARATIIRMILNNHALECKECDKSGECELQMTGFRHASKEVKYKEGVRKKGIFIEGKLIAINTDRCILCRRCIRMCGENMGNRVLGIIGRGYWAYVSPFDGDFEKSGCEHCGSCIDVCPVGSLLDRTFKHRGRPWKLDKTWTTCTLCGSACYMEVDTCEGEIKRVVGRIGVNHEDNKGYLCVNGKWGWDIVYSEYRFEKPLLKENGSFKEISFEEAVEVVKEKMEGGDFGVFVDSSLTCEEIDLIADRFRTKGIVSDAFNYQRFLKKISGNLNVCSLKEAFDSDVLVVVGDFVEETNPVIATLLRLKVIQERKRIIRVGQFPSKLDSVSYRVFVDEDVEKILTSESLNKLLRRKKFSLIIGGTIYDLIKSEEIAKTIAGIFQGISVYPIPPESNSYYISEKFETESSLNSSVGVYFVSSNEKFAVLKSGKFKILFTPFFDDFALDADLVIPTETFLEKEGKLYLLGGLEKPVKGAVEAKVSLKTFLKRLPVFLQKSRGGISNLFRAPEDTDTLVLVSKRAKGMLSVYSQHVASVSKGNRVLEFSDSGVGKKVLFVERFDEDIIEILKLFYPYKESTIRN</sequence>
<dbReference type="InterPro" id="IPR017896">
    <property type="entry name" value="4Fe4S_Fe-S-bd"/>
</dbReference>
<evidence type="ECO:0000259" key="13">
    <source>
        <dbReference type="PROSITE" id="PS51839"/>
    </source>
</evidence>
<evidence type="ECO:0000256" key="1">
    <source>
        <dbReference type="ARBA" id="ARBA00001966"/>
    </source>
</evidence>
<dbReference type="Gene3D" id="3.30.70.20">
    <property type="match status" value="1"/>
</dbReference>
<evidence type="ECO:0000259" key="11">
    <source>
        <dbReference type="PROSITE" id="PS51379"/>
    </source>
</evidence>
<dbReference type="Pfam" id="PF22117">
    <property type="entry name" value="Fer4_Nqo3"/>
    <property type="match status" value="1"/>
</dbReference>
<dbReference type="CDD" id="cd00207">
    <property type="entry name" value="fer2"/>
    <property type="match status" value="1"/>
</dbReference>
<dbReference type="InterPro" id="IPR019574">
    <property type="entry name" value="NADH_UbQ_OxRdtase_Gsu_4Fe4S-bd"/>
</dbReference>
<keyword evidence="4" id="KW-0479">Metal-binding</keyword>
<dbReference type="InterPro" id="IPR036010">
    <property type="entry name" value="2Fe-2S_ferredoxin-like_sf"/>
</dbReference>
<keyword evidence="15" id="KW-1185">Reference proteome</keyword>
<feature type="domain" description="4Fe-4S Mo/W bis-MGD-type" evidence="12">
    <location>
        <begin position="219"/>
        <end position="277"/>
    </location>
</feature>
<feature type="domain" description="4Fe-4S ferredoxin-type" evidence="11">
    <location>
        <begin position="179"/>
        <end position="211"/>
    </location>
</feature>
<dbReference type="SUPFAM" id="SSF53706">
    <property type="entry name" value="Formate dehydrogenase/DMSO reductase, domains 1-3"/>
    <property type="match status" value="1"/>
</dbReference>
<reference evidence="14 15" key="1">
    <citation type="submission" date="2017-05" db="EMBL/GenBank/DDBJ databases">
        <authorList>
            <person name="Varghese N."/>
            <person name="Submissions S."/>
        </authorList>
    </citation>
    <scope>NUCLEOTIDE SEQUENCE [LARGE SCALE GENOMIC DNA]</scope>
    <source>
        <strain evidence="14 15">DSM 15522</strain>
    </source>
</reference>
<evidence type="ECO:0000256" key="3">
    <source>
        <dbReference type="ARBA" id="ARBA00022485"/>
    </source>
</evidence>
<dbReference type="InterPro" id="IPR006963">
    <property type="entry name" value="Mopterin_OxRdtase_4Fe-4S_dom"/>
</dbReference>
<dbReference type="PANTHER" id="PTHR43105:SF13">
    <property type="entry name" value="NADH-UBIQUINONE OXIDOREDUCTASE 75 KDA SUBUNIT, MITOCHONDRIAL"/>
    <property type="match status" value="1"/>
</dbReference>
<dbReference type="InterPro" id="IPR017900">
    <property type="entry name" value="4Fe4S_Fe_S_CS"/>
</dbReference>
<feature type="domain" description="4Fe-4S ferredoxin-type" evidence="11">
    <location>
        <begin position="139"/>
        <end position="168"/>
    </location>
</feature>
<organism evidence="14 15">
    <name type="scientific">Desulfurobacterium pacificum</name>
    <dbReference type="NCBI Taxonomy" id="240166"/>
    <lineage>
        <taxon>Bacteria</taxon>
        <taxon>Pseudomonadati</taxon>
        <taxon>Aquificota</taxon>
        <taxon>Aquificia</taxon>
        <taxon>Desulfurobacteriales</taxon>
        <taxon>Desulfurobacteriaceae</taxon>
        <taxon>Desulfurobacterium</taxon>
    </lineage>
</organism>
<dbReference type="PROSITE" id="PS51669">
    <property type="entry name" value="4FE4S_MOW_BIS_MGD"/>
    <property type="match status" value="1"/>
</dbReference>
<dbReference type="SUPFAM" id="SSF54292">
    <property type="entry name" value="2Fe-2S ferredoxin-like"/>
    <property type="match status" value="1"/>
</dbReference>
<dbReference type="EMBL" id="FXUB01000005">
    <property type="protein sequence ID" value="SMP16462.1"/>
    <property type="molecule type" value="Genomic_DNA"/>
</dbReference>
<dbReference type="Gene3D" id="3.30.200.210">
    <property type="match status" value="1"/>
</dbReference>
<dbReference type="Proteomes" id="UP001157911">
    <property type="component" value="Unassembled WGS sequence"/>
</dbReference>
<evidence type="ECO:0000256" key="8">
    <source>
        <dbReference type="ARBA" id="ARBA00023027"/>
    </source>
</evidence>
<dbReference type="PANTHER" id="PTHR43105">
    <property type="entry name" value="RESPIRATORY NITRATE REDUCTASE"/>
    <property type="match status" value="1"/>
</dbReference>
<accession>A0ABY1NT98</accession>
<evidence type="ECO:0000259" key="10">
    <source>
        <dbReference type="PROSITE" id="PS51085"/>
    </source>
</evidence>